<accession>A0A177A5F1</accession>
<proteinExistence type="predicted"/>
<protein>
    <recommendedName>
        <fullName evidence="4">Het-C-domain-containing protein</fullName>
    </recommendedName>
</protein>
<dbReference type="Pfam" id="PF07217">
    <property type="entry name" value="Het-C"/>
    <property type="match status" value="1"/>
</dbReference>
<dbReference type="RefSeq" id="XP_024321501.1">
    <property type="nucleotide sequence ID" value="XM_024471095.1"/>
</dbReference>
<dbReference type="PANTHER" id="PTHR14905">
    <property type="entry name" value="NG37"/>
    <property type="match status" value="1"/>
</dbReference>
<dbReference type="EMBL" id="KV441405">
    <property type="protein sequence ID" value="OAF56204.1"/>
    <property type="molecule type" value="Genomic_DNA"/>
</dbReference>
<feature type="compositionally biased region" description="Basic and acidic residues" evidence="1">
    <location>
        <begin position="826"/>
        <end position="849"/>
    </location>
</feature>
<reference evidence="3" key="1">
    <citation type="submission" date="2016-03" db="EMBL/GenBank/DDBJ databases">
        <title>Updated assembly of Pseudogymnoascus destructans, the fungus causing white-nose syndrome of bats.</title>
        <authorList>
            <person name="Palmer J.M."/>
            <person name="Drees K.P."/>
            <person name="Foster J.T."/>
            <person name="Lindner D.L."/>
        </authorList>
    </citation>
    <scope>NUCLEOTIDE SEQUENCE [LARGE SCALE GENOMIC DNA]</scope>
    <source>
        <strain evidence="3">20631-21</strain>
    </source>
</reference>
<evidence type="ECO:0008006" key="4">
    <source>
        <dbReference type="Google" id="ProtNLM"/>
    </source>
</evidence>
<dbReference type="VEuPathDB" id="FungiDB:GMDG_02548"/>
<dbReference type="Proteomes" id="UP000077154">
    <property type="component" value="Unassembled WGS sequence"/>
</dbReference>
<feature type="compositionally biased region" description="Gly residues" evidence="1">
    <location>
        <begin position="851"/>
        <end position="861"/>
    </location>
</feature>
<sequence length="1037" mass="113695">MPSFHFPNLAIAVALLVLFARPAHAFGAGNIASTSAIEGTNWRHGDIEDTLLLLAMSRAAGGKKFDKMSVSRVYFGNWLRDYSQAIDVGTVKYVSAEAIRILLWVLGFMTFGYGTGEFEVTAERLGCYRPEDHIDNPKDYADNLDATQYDRRLRGPVDERAELAIDQRRGMKNYIASEEIGITTSAGHVRNLFSRCIQLGRSYGRSKNKAELYEALRLLGTGLHCLEDFSAHSNYIELALIEMGETDVFPLVGRNTQIRLQGARSTVYPLVTGTFGGVDFLHSVMGEFDDKATQSEIQQLEGTMQNGKNADTSFLRDILNKIPSGIFGDNDEAGKAEELRTNATTAQMNQVSVSPREPEAFTRQMQECVKQIYPIIEWHDNLMKKISTAIEKIPILPELIEQLENQVNIFVFSLLAPFVLPLINQMKNELNEGSSEIINSSKAQQHNVFQDDQSSDPTHSMLSKDHFSSILNEPAGKISSGVLKWAVPQLIACWDDERQDIDRTCTRIIEGVLHHPALRHEGQDGASDGRQQMFSIVEQWWRSKGSDEQRELRGKLSRSGVQNGENHKEGVVDTGHGCCKPIGMAKSSAGQDAGRGRMISDLVGALSGGQEAASAGSGYGRPTKSSNSEIEKFASEAAGGGAIGSIVGALAGGIGGGLLSDVFGDKETKKSSQRYESGDGGVTQSYTEYGSNSHETAQAQYSETTYPSGTQTSKYARYEQSQSGQAYEGHVQRQQQRGNEVRTEEWRQGRTAGGDEYQTEVKTKEYHSGGRGGRKDSDGDESGDDSDYKSKKREKKEKKERKKREEREREQGGEGYGGGGGGYGQESRHEERSSGYGEQRREQRREQRQEYGGGGGGGGYGQHESRHEQRQEYGGGGGGYEEPRREQRQEQQYGGGGYGQESRREEYGGGGGGGYGQESRREEYGGGGGGYGQESRREEYGGGGGGGYGQESRREEYGGGGGGGYGQESRREYGGGGGGGYGQESRREHHDGGRRNEDERRGEGYGGGEERRNYGRGEAGQYGRGDDYGRGRGRIRL</sequence>
<gene>
    <name evidence="3" type="ORF">VC83_07526</name>
</gene>
<feature type="compositionally biased region" description="Basic and acidic residues" evidence="1">
    <location>
        <begin position="759"/>
        <end position="777"/>
    </location>
</feature>
<feature type="region of interest" description="Disordered" evidence="1">
    <location>
        <begin position="669"/>
        <end position="1037"/>
    </location>
</feature>
<keyword evidence="2" id="KW-0732">Signal</keyword>
<dbReference type="InterPro" id="IPR010816">
    <property type="entry name" value="Het-C"/>
</dbReference>
<organism evidence="3">
    <name type="scientific">Pseudogymnoascus destructans</name>
    <dbReference type="NCBI Taxonomy" id="655981"/>
    <lineage>
        <taxon>Eukaryota</taxon>
        <taxon>Fungi</taxon>
        <taxon>Dikarya</taxon>
        <taxon>Ascomycota</taxon>
        <taxon>Pezizomycotina</taxon>
        <taxon>Leotiomycetes</taxon>
        <taxon>Thelebolales</taxon>
        <taxon>Thelebolaceae</taxon>
        <taxon>Pseudogymnoascus</taxon>
    </lineage>
</organism>
<feature type="compositionally biased region" description="Basic and acidic residues" evidence="1">
    <location>
        <begin position="984"/>
        <end position="1015"/>
    </location>
</feature>
<feature type="compositionally biased region" description="Polar residues" evidence="1">
    <location>
        <begin position="682"/>
        <end position="725"/>
    </location>
</feature>
<dbReference type="InterPro" id="IPR052577">
    <property type="entry name" value="VWA7"/>
</dbReference>
<feature type="signal peptide" evidence="2">
    <location>
        <begin position="1"/>
        <end position="25"/>
    </location>
</feature>
<evidence type="ECO:0000256" key="2">
    <source>
        <dbReference type="SAM" id="SignalP"/>
    </source>
</evidence>
<feature type="chain" id="PRO_5008056344" description="Het-C-domain-containing protein" evidence="2">
    <location>
        <begin position="26"/>
        <end position="1037"/>
    </location>
</feature>
<dbReference type="eggNOG" id="ENOG502QRXF">
    <property type="taxonomic scope" value="Eukaryota"/>
</dbReference>
<dbReference type="AlphaFoldDB" id="A0A177A5F1"/>
<feature type="region of interest" description="Disordered" evidence="1">
    <location>
        <begin position="547"/>
        <end position="574"/>
    </location>
</feature>
<dbReference type="OrthoDB" id="2506204at2759"/>
<evidence type="ECO:0000256" key="1">
    <source>
        <dbReference type="SAM" id="MobiDB-lite"/>
    </source>
</evidence>
<feature type="compositionally biased region" description="Basic residues" evidence="1">
    <location>
        <begin position="790"/>
        <end position="802"/>
    </location>
</feature>
<dbReference type="PANTHER" id="PTHR14905:SF11">
    <property type="entry name" value="TINC (EUROFUNG)"/>
    <property type="match status" value="1"/>
</dbReference>
<name>A0A177A5F1_9PEZI</name>
<feature type="compositionally biased region" description="Basic and acidic residues" evidence="1">
    <location>
        <begin position="739"/>
        <end position="748"/>
    </location>
</feature>
<dbReference type="GeneID" id="36290571"/>
<feature type="compositionally biased region" description="Gly residues" evidence="1">
    <location>
        <begin position="813"/>
        <end position="824"/>
    </location>
</feature>
<feature type="compositionally biased region" description="Basic and acidic residues" evidence="1">
    <location>
        <begin position="803"/>
        <end position="812"/>
    </location>
</feature>
<evidence type="ECO:0000313" key="3">
    <source>
        <dbReference type="EMBL" id="OAF56204.1"/>
    </source>
</evidence>